<dbReference type="Gene3D" id="3.10.350.10">
    <property type="entry name" value="LysM domain"/>
    <property type="match status" value="1"/>
</dbReference>
<evidence type="ECO:0000313" key="6">
    <source>
        <dbReference type="Proteomes" id="UP001295462"/>
    </source>
</evidence>
<dbReference type="SUPFAM" id="SSF54106">
    <property type="entry name" value="LysM domain"/>
    <property type="match status" value="1"/>
</dbReference>
<dbReference type="CDD" id="cd20709">
    <property type="entry name" value="MIX_V"/>
    <property type="match status" value="1"/>
</dbReference>
<comment type="caution">
    <text evidence="5">The sequence shown here is derived from an EMBL/GenBank/DDBJ whole genome shotgun (WGS) entry which is preliminary data.</text>
</comment>
<keyword evidence="2" id="KW-0044">Antibiotic</keyword>
<dbReference type="GO" id="GO:0031640">
    <property type="term" value="P:killing of cells of another organism"/>
    <property type="evidence" value="ECO:0007669"/>
    <property type="project" value="UniProtKB-KW"/>
</dbReference>
<dbReference type="Pfam" id="PF01476">
    <property type="entry name" value="LysM"/>
    <property type="match status" value="1"/>
</dbReference>
<sequence length="884" mass="97950">MVFTLGISVSYKILPLSEVMSHEFGLIEGDLHNLVEADVASVTPSHLTFEQLKQHLYEGKLVLVSDTPQTPALLSYNDPVGPKTWRLNSEAIPAFSDDAADNLLAKTKITRTTGGYSSCIGDTSALERVYTPQPIAAESEEEITKEFEYSFEVGCSDTTVSKMVHSDFAIARTENENAVTRWEQANTEQGTRYTALCAFDEPKRLNIHIADDNLGLTPLEAVTLQKAGSHKAVEGFIPVVPAVRLGERLGLPTEGYYYHFNDGELVQEYKILGEEKWAFYATQSTQDTLNDERGFTKDQSAILVYWKLANQILENQYIIYLERQITREELDNLNEDWLSENGIKLDIPALFDAVKQPEEARSEDNNDEAEAEQTAATHIVVAGETWQSIAERYGMGAKALLSLNPVFESDPLSLAVGDEIVIAETQQQQAPDKKNTFPPLRPQTYNNIRNSHYQHSDPLLGLTKYRAINAADCVEGDVAILNLKDVMSSLVFAKSCTRPKGCIEIGDQQESISNFGSWSFFSQANAAVPAVIPAIQATQAQMAIGSSAAVAGSPEQTQQTQTAAMQLDKLAGTLKDKIVEGYRWQVEGIGALFAMQQSLFGDNTQYTDQDLRQVTTAQSRIRVHITEPKDGEFYPHVQGYHIDDTRIPIKYVKQGLNDQLSVAIEKNGPTIYWTPEENGEASWQSTPDHSDGFEKDDILVTLIHSDSDANVTVTPAPEEKDWRDAILVFPESSGIAPLYVVYNKNSSGETKTQVKPLEVGTYGELAPRSAKDGMDIDHIPSQAALKTATETLLGQSLTREQERTLINSAAAIAIPQEVHRKCSETYGGRNKKEKQHADAMDIKSAVDSNFDAIKSCLQEQGYSEQELENARTKLHDINKNNGWY</sequence>
<proteinExistence type="predicted"/>
<dbReference type="EMBL" id="CAKMUD010000074">
    <property type="protein sequence ID" value="CAH1589547.1"/>
    <property type="molecule type" value="Genomic_DNA"/>
</dbReference>
<keyword evidence="1" id="KW-0929">Antimicrobial</keyword>
<feature type="domain" description="LysM" evidence="4">
    <location>
        <begin position="376"/>
        <end position="422"/>
    </location>
</feature>
<keyword evidence="3" id="KW-0078">Bacteriocin</keyword>
<organism evidence="5 6">
    <name type="scientific">Vibrio jasicida</name>
    <dbReference type="NCBI Taxonomy" id="766224"/>
    <lineage>
        <taxon>Bacteria</taxon>
        <taxon>Pseudomonadati</taxon>
        <taxon>Pseudomonadota</taxon>
        <taxon>Gammaproteobacteria</taxon>
        <taxon>Vibrionales</taxon>
        <taxon>Vibrionaceae</taxon>
        <taxon>Vibrio</taxon>
    </lineage>
</organism>
<dbReference type="AlphaFoldDB" id="A0AAU9QME7"/>
<dbReference type="SMART" id="SM00257">
    <property type="entry name" value="LysM"/>
    <property type="match status" value="1"/>
</dbReference>
<dbReference type="CDD" id="cd00118">
    <property type="entry name" value="LysM"/>
    <property type="match status" value="1"/>
</dbReference>
<gene>
    <name evidence="5" type="ORF">THF1A12_210057</name>
</gene>
<dbReference type="GO" id="GO:0042742">
    <property type="term" value="P:defense response to bacterium"/>
    <property type="evidence" value="ECO:0007669"/>
    <property type="project" value="UniProtKB-KW"/>
</dbReference>
<evidence type="ECO:0000313" key="5">
    <source>
        <dbReference type="EMBL" id="CAH1589547.1"/>
    </source>
</evidence>
<dbReference type="InterPro" id="IPR036779">
    <property type="entry name" value="LysM_dom_sf"/>
</dbReference>
<reference evidence="5" key="1">
    <citation type="submission" date="2022-01" db="EMBL/GenBank/DDBJ databases">
        <authorList>
            <person name="Lagorce A."/>
        </authorList>
    </citation>
    <scope>NUCLEOTIDE SEQUENCE</scope>
    <source>
        <strain evidence="5">Th15_F1_A12</strain>
    </source>
</reference>
<name>A0AAU9QME7_9VIBR</name>
<protein>
    <submittedName>
        <fullName evidence="5">S-type Pyocin family protein</fullName>
    </submittedName>
</protein>
<dbReference type="SUPFAM" id="SSF69369">
    <property type="entry name" value="Cloacin translocation domain"/>
    <property type="match status" value="1"/>
</dbReference>
<dbReference type="Proteomes" id="UP001295462">
    <property type="component" value="Unassembled WGS sequence"/>
</dbReference>
<dbReference type="InterPro" id="IPR018392">
    <property type="entry name" value="LysM"/>
</dbReference>
<dbReference type="PROSITE" id="PS51782">
    <property type="entry name" value="LYSM"/>
    <property type="match status" value="1"/>
</dbReference>
<accession>A0AAU9QME7</accession>
<evidence type="ECO:0000256" key="2">
    <source>
        <dbReference type="ARBA" id="ARBA00023022"/>
    </source>
</evidence>
<evidence type="ECO:0000256" key="3">
    <source>
        <dbReference type="ARBA" id="ARBA00023048"/>
    </source>
</evidence>
<dbReference type="InterPro" id="IPR016128">
    <property type="entry name" value="Pyosin/cloacin_T_dom"/>
</dbReference>
<dbReference type="Pfam" id="PF06958">
    <property type="entry name" value="Pyocin_S"/>
    <property type="match status" value="1"/>
</dbReference>
<evidence type="ECO:0000256" key="1">
    <source>
        <dbReference type="ARBA" id="ARBA00022529"/>
    </source>
</evidence>
<evidence type="ECO:0000259" key="4">
    <source>
        <dbReference type="PROSITE" id="PS51782"/>
    </source>
</evidence>
<dbReference type="InterPro" id="IPR036302">
    <property type="entry name" value="Pyosin/cloacin_T_dom_sf"/>
</dbReference>